<accession>A0A9W9DC42</accession>
<dbReference type="AlphaFoldDB" id="A0A9W9DC42"/>
<keyword evidence="2 5" id="KW-0812">Transmembrane</keyword>
<feature type="transmembrane region" description="Helical" evidence="5">
    <location>
        <begin position="105"/>
        <end position="126"/>
    </location>
</feature>
<evidence type="ECO:0000256" key="2">
    <source>
        <dbReference type="ARBA" id="ARBA00022692"/>
    </source>
</evidence>
<keyword evidence="3 5" id="KW-1133">Transmembrane helix</keyword>
<evidence type="ECO:0000313" key="6">
    <source>
        <dbReference type="EMBL" id="KAJ4411066.1"/>
    </source>
</evidence>
<evidence type="ECO:0000256" key="5">
    <source>
        <dbReference type="SAM" id="Phobius"/>
    </source>
</evidence>
<protein>
    <submittedName>
        <fullName evidence="6">Uncharacterized protein</fullName>
    </submittedName>
</protein>
<evidence type="ECO:0000256" key="4">
    <source>
        <dbReference type="ARBA" id="ARBA00023136"/>
    </source>
</evidence>
<evidence type="ECO:0000256" key="1">
    <source>
        <dbReference type="ARBA" id="ARBA00004141"/>
    </source>
</evidence>
<dbReference type="GO" id="GO:0046873">
    <property type="term" value="F:metal ion transmembrane transporter activity"/>
    <property type="evidence" value="ECO:0007669"/>
    <property type="project" value="InterPro"/>
</dbReference>
<dbReference type="SUPFAM" id="SSF144083">
    <property type="entry name" value="Magnesium transport protein CorA, transmembrane region"/>
    <property type="match status" value="1"/>
</dbReference>
<organism evidence="6 7">
    <name type="scientific">Didymella pomorum</name>
    <dbReference type="NCBI Taxonomy" id="749634"/>
    <lineage>
        <taxon>Eukaryota</taxon>
        <taxon>Fungi</taxon>
        <taxon>Dikarya</taxon>
        <taxon>Ascomycota</taxon>
        <taxon>Pezizomycotina</taxon>
        <taxon>Dothideomycetes</taxon>
        <taxon>Pleosporomycetidae</taxon>
        <taxon>Pleosporales</taxon>
        <taxon>Pleosporineae</taxon>
        <taxon>Didymellaceae</taxon>
        <taxon>Didymella</taxon>
    </lineage>
</organism>
<dbReference type="Pfam" id="PF01544">
    <property type="entry name" value="CorA"/>
    <property type="match status" value="1"/>
</dbReference>
<evidence type="ECO:0000313" key="7">
    <source>
        <dbReference type="Proteomes" id="UP001140510"/>
    </source>
</evidence>
<evidence type="ECO:0000256" key="3">
    <source>
        <dbReference type="ARBA" id="ARBA00022989"/>
    </source>
</evidence>
<dbReference type="GO" id="GO:0016020">
    <property type="term" value="C:membrane"/>
    <property type="evidence" value="ECO:0007669"/>
    <property type="project" value="UniProtKB-SubCell"/>
</dbReference>
<name>A0A9W9DC42_9PLEO</name>
<dbReference type="OrthoDB" id="3231000at2759"/>
<dbReference type="InterPro" id="IPR002523">
    <property type="entry name" value="MgTranspt_CorA/ZnTranspt_ZntB"/>
</dbReference>
<sequence length="156" mass="17558">MVEETLEQGIPAAARLTKLASKHGKEAEIFDDVREDYERVKRLLGRLSDHIDSELSIQNANQSLEENHSLARLSWLATIFIPATFIAGLFSMTDDLASQVPTFKVYFSVTLPVTALIMLFVGALNSKYWKDWRTKREKKQLEASAAAEKSKLKSKG</sequence>
<dbReference type="InterPro" id="IPR045863">
    <property type="entry name" value="CorA_TM1_TM2"/>
</dbReference>
<dbReference type="Proteomes" id="UP001140510">
    <property type="component" value="Unassembled WGS sequence"/>
</dbReference>
<dbReference type="EMBL" id="JAPEVA010000006">
    <property type="protein sequence ID" value="KAJ4411066.1"/>
    <property type="molecule type" value="Genomic_DNA"/>
</dbReference>
<gene>
    <name evidence="6" type="ORF">N0V91_001439</name>
</gene>
<feature type="transmembrane region" description="Helical" evidence="5">
    <location>
        <begin position="73"/>
        <end position="93"/>
    </location>
</feature>
<keyword evidence="4 5" id="KW-0472">Membrane</keyword>
<dbReference type="Gene3D" id="1.20.58.340">
    <property type="entry name" value="Magnesium transport protein CorA, transmembrane region"/>
    <property type="match status" value="1"/>
</dbReference>
<proteinExistence type="predicted"/>
<keyword evidence="7" id="KW-1185">Reference proteome</keyword>
<comment type="caution">
    <text evidence="6">The sequence shown here is derived from an EMBL/GenBank/DDBJ whole genome shotgun (WGS) entry which is preliminary data.</text>
</comment>
<comment type="subcellular location">
    <subcellularLocation>
        <location evidence="1">Membrane</location>
        <topology evidence="1">Multi-pass membrane protein</topology>
    </subcellularLocation>
</comment>
<reference evidence="6" key="1">
    <citation type="submission" date="2022-10" db="EMBL/GenBank/DDBJ databases">
        <title>Tapping the CABI collections for fungal endophytes: first genome assemblies for Collariella, Neodidymelliopsis, Ascochyta clinopodiicola, Didymella pomorum, Didymosphaeria variabile, Neocosmospora piperis and Neocucurbitaria cava.</title>
        <authorList>
            <person name="Hill R."/>
        </authorList>
    </citation>
    <scope>NUCLEOTIDE SEQUENCE</scope>
    <source>
        <strain evidence="6">IMI 355091</strain>
    </source>
</reference>